<keyword evidence="8" id="KW-1185">Reference proteome</keyword>
<evidence type="ECO:0000256" key="2">
    <source>
        <dbReference type="ARBA" id="ARBA00022598"/>
    </source>
</evidence>
<dbReference type="Gene3D" id="3.30.1280.10">
    <property type="entry name" value="Phosphoribosylformylglycinamidine synthase subunit PurS"/>
    <property type="match status" value="1"/>
</dbReference>
<comment type="caution">
    <text evidence="7">The sequence shown here is derived from an EMBL/GenBank/DDBJ whole genome shotgun (WGS) entry which is preliminary data.</text>
</comment>
<dbReference type="PANTHER" id="PTHR34696">
    <property type="entry name" value="PHOSPHORIBOSYLFORMYLGLYCINAMIDINE SYNTHASE SUBUNIT PURS"/>
    <property type="match status" value="1"/>
</dbReference>
<sequence length="105" mass="11941">MIEYFVLVYSIILSLHQSTIQIMKYIAEIDIMTRAEILDPQGKAVKLGLHNLQMDTIDNVRIGKHVKLEVEADSESSARDTVDAACRQLLANLIMEDYTFELRTA</sequence>
<dbReference type="HAMAP" id="MF_01926">
    <property type="entry name" value="PurS"/>
    <property type="match status" value="1"/>
</dbReference>
<dbReference type="EMBL" id="PVTE01000008">
    <property type="protein sequence ID" value="PRY39143.1"/>
    <property type="molecule type" value="Genomic_DNA"/>
</dbReference>
<dbReference type="InterPro" id="IPR003850">
    <property type="entry name" value="PurS"/>
</dbReference>
<evidence type="ECO:0000256" key="4">
    <source>
        <dbReference type="ARBA" id="ARBA00022755"/>
    </source>
</evidence>
<dbReference type="GO" id="GO:0004642">
    <property type="term" value="F:phosphoribosylformylglycinamidine synthase activity"/>
    <property type="evidence" value="ECO:0007669"/>
    <property type="project" value="UniProtKB-UniRule"/>
</dbReference>
<keyword evidence="1 6" id="KW-0963">Cytoplasm</keyword>
<evidence type="ECO:0000256" key="3">
    <source>
        <dbReference type="ARBA" id="ARBA00022741"/>
    </source>
</evidence>
<evidence type="ECO:0000313" key="8">
    <source>
        <dbReference type="Proteomes" id="UP000238375"/>
    </source>
</evidence>
<dbReference type="AlphaFoldDB" id="A0A2T0T0K1"/>
<comment type="function">
    <text evidence="6">Part of the phosphoribosylformylglycinamidine synthase complex involved in the purines biosynthetic pathway. Catalyzes the ATP-dependent conversion of formylglycinamide ribonucleotide (FGAR) and glutamine to yield formylglycinamidine ribonucleotide (FGAM) and glutamate. The FGAM synthase complex is composed of three subunits. PurQ produces an ammonia molecule by converting glutamine to glutamate. PurL transfers the ammonia molecule to FGAR to form FGAM in an ATP-dependent manner. PurS interacts with PurQ and PurL and is thought to assist in the transfer of the ammonia molecule from PurQ to PurL.</text>
</comment>
<dbReference type="Proteomes" id="UP000238375">
    <property type="component" value="Unassembled WGS sequence"/>
</dbReference>
<comment type="similarity">
    <text evidence="6">Belongs to the PurS family.</text>
</comment>
<dbReference type="SUPFAM" id="SSF82697">
    <property type="entry name" value="PurS-like"/>
    <property type="match status" value="1"/>
</dbReference>
<dbReference type="NCBIfam" id="TIGR00302">
    <property type="entry name" value="phosphoribosylformylglycinamidine synthase subunit PurS"/>
    <property type="match status" value="1"/>
</dbReference>
<dbReference type="Pfam" id="PF02700">
    <property type="entry name" value="PurS"/>
    <property type="match status" value="1"/>
</dbReference>
<keyword evidence="5 6" id="KW-0067">ATP-binding</keyword>
<dbReference type="PANTHER" id="PTHR34696:SF1">
    <property type="entry name" value="PHOSPHORIBOSYLFORMYLGLYCINAMIDINE SYNTHASE SUBUNIT PURS"/>
    <property type="match status" value="1"/>
</dbReference>
<protein>
    <recommendedName>
        <fullName evidence="6">Phosphoribosylformylglycinamidine synthase subunit PurS</fullName>
        <shortName evidence="6">FGAM synthase</shortName>
        <ecNumber evidence="6">6.3.5.3</ecNumber>
    </recommendedName>
    <alternativeName>
        <fullName evidence="6">Formylglycinamide ribonucleotide amidotransferase subunit III</fullName>
        <shortName evidence="6">FGAR amidotransferase III</shortName>
        <shortName evidence="6">FGAR-AT III</shortName>
    </alternativeName>
    <alternativeName>
        <fullName evidence="6">Phosphoribosylformylglycinamidine synthase subunit III</fullName>
    </alternativeName>
</protein>
<comment type="pathway">
    <text evidence="6">Purine metabolism; IMP biosynthesis via de novo pathway; 5-amino-1-(5-phospho-D-ribosyl)imidazole from N(2)-formyl-N(1)-(5-phospho-D-ribosyl)glycinamide: step 1/2.</text>
</comment>
<dbReference type="GO" id="GO:0005524">
    <property type="term" value="F:ATP binding"/>
    <property type="evidence" value="ECO:0007669"/>
    <property type="project" value="UniProtKB-UniRule"/>
</dbReference>
<dbReference type="UniPathway" id="UPA00074">
    <property type="reaction ID" value="UER00128"/>
</dbReference>
<name>A0A2T0T0K1_9BACT</name>
<dbReference type="EC" id="6.3.5.3" evidence="6"/>
<dbReference type="NCBIfam" id="NF004630">
    <property type="entry name" value="PRK05974.1"/>
    <property type="match status" value="1"/>
</dbReference>
<proteinExistence type="inferred from homology"/>
<dbReference type="GO" id="GO:0005737">
    <property type="term" value="C:cytoplasm"/>
    <property type="evidence" value="ECO:0007669"/>
    <property type="project" value="UniProtKB-SubCell"/>
</dbReference>
<comment type="subcellular location">
    <subcellularLocation>
        <location evidence="6">Cytoplasm</location>
    </subcellularLocation>
</comment>
<keyword evidence="2 6" id="KW-0436">Ligase</keyword>
<comment type="subunit">
    <text evidence="6">Part of the FGAM synthase complex composed of 1 PurL, 1 PurQ and 2 PurS subunits.</text>
</comment>
<reference evidence="7 8" key="1">
    <citation type="submission" date="2018-03" db="EMBL/GenBank/DDBJ databases">
        <title>Genomic Encyclopedia of Archaeal and Bacterial Type Strains, Phase II (KMG-II): from individual species to whole genera.</title>
        <authorList>
            <person name="Goeker M."/>
        </authorList>
    </citation>
    <scope>NUCLEOTIDE SEQUENCE [LARGE SCALE GENOMIC DNA]</scope>
    <source>
        <strain evidence="7 8">DSM 28354</strain>
    </source>
</reference>
<gene>
    <name evidence="6" type="primary">purS</name>
    <name evidence="7" type="ORF">CLV58_10832</name>
</gene>
<evidence type="ECO:0000256" key="5">
    <source>
        <dbReference type="ARBA" id="ARBA00022840"/>
    </source>
</evidence>
<evidence type="ECO:0000256" key="1">
    <source>
        <dbReference type="ARBA" id="ARBA00022490"/>
    </source>
</evidence>
<dbReference type="InterPro" id="IPR036604">
    <property type="entry name" value="PurS-like_sf"/>
</dbReference>
<dbReference type="GO" id="GO:0006189">
    <property type="term" value="P:'de novo' IMP biosynthetic process"/>
    <property type="evidence" value="ECO:0007669"/>
    <property type="project" value="UniProtKB-UniRule"/>
</dbReference>
<accession>A0A2T0T0K1</accession>
<keyword evidence="4 6" id="KW-0658">Purine biosynthesis</keyword>
<comment type="catalytic activity">
    <reaction evidence="6">
        <text>N(2)-formyl-N(1)-(5-phospho-beta-D-ribosyl)glycinamide + L-glutamine + ATP + H2O = 2-formamido-N(1)-(5-O-phospho-beta-D-ribosyl)acetamidine + L-glutamate + ADP + phosphate + H(+)</text>
        <dbReference type="Rhea" id="RHEA:17129"/>
        <dbReference type="ChEBI" id="CHEBI:15377"/>
        <dbReference type="ChEBI" id="CHEBI:15378"/>
        <dbReference type="ChEBI" id="CHEBI:29985"/>
        <dbReference type="ChEBI" id="CHEBI:30616"/>
        <dbReference type="ChEBI" id="CHEBI:43474"/>
        <dbReference type="ChEBI" id="CHEBI:58359"/>
        <dbReference type="ChEBI" id="CHEBI:147286"/>
        <dbReference type="ChEBI" id="CHEBI:147287"/>
        <dbReference type="ChEBI" id="CHEBI:456216"/>
        <dbReference type="EC" id="6.3.5.3"/>
    </reaction>
</comment>
<evidence type="ECO:0000256" key="6">
    <source>
        <dbReference type="HAMAP-Rule" id="MF_01926"/>
    </source>
</evidence>
<evidence type="ECO:0000313" key="7">
    <source>
        <dbReference type="EMBL" id="PRY39143.1"/>
    </source>
</evidence>
<keyword evidence="3 6" id="KW-0547">Nucleotide-binding</keyword>
<organism evidence="7 8">
    <name type="scientific">Spirosoma oryzae</name>
    <dbReference type="NCBI Taxonomy" id="1469603"/>
    <lineage>
        <taxon>Bacteria</taxon>
        <taxon>Pseudomonadati</taxon>
        <taxon>Bacteroidota</taxon>
        <taxon>Cytophagia</taxon>
        <taxon>Cytophagales</taxon>
        <taxon>Cytophagaceae</taxon>
        <taxon>Spirosoma</taxon>
    </lineage>
</organism>